<keyword evidence="3" id="KW-1185">Reference proteome</keyword>
<dbReference type="Pfam" id="PF07883">
    <property type="entry name" value="Cupin_2"/>
    <property type="match status" value="1"/>
</dbReference>
<dbReference type="AlphaFoldDB" id="A0A1I4F332"/>
<evidence type="ECO:0000313" key="3">
    <source>
        <dbReference type="Proteomes" id="UP000199111"/>
    </source>
</evidence>
<dbReference type="InterPro" id="IPR011051">
    <property type="entry name" value="RmlC_Cupin_sf"/>
</dbReference>
<accession>A0A1I4F332</accession>
<dbReference type="GeneID" id="96303595"/>
<name>A0A1I4F332_9ACTN</name>
<dbReference type="Proteomes" id="UP000199111">
    <property type="component" value="Unassembled WGS sequence"/>
</dbReference>
<dbReference type="EMBL" id="FOQY01000056">
    <property type="protein sequence ID" value="SFL11969.1"/>
    <property type="molecule type" value="Genomic_DNA"/>
</dbReference>
<dbReference type="RefSeq" id="WP_093892091.1">
    <property type="nucleotide sequence ID" value="NZ_FOQY01000056.1"/>
</dbReference>
<dbReference type="PANTHER" id="PTHR36440">
    <property type="entry name" value="PUTATIVE (AFU_ORTHOLOGUE AFUA_8G07350)-RELATED"/>
    <property type="match status" value="1"/>
</dbReference>
<dbReference type="InterPro" id="IPR014710">
    <property type="entry name" value="RmlC-like_jellyroll"/>
</dbReference>
<evidence type="ECO:0000259" key="1">
    <source>
        <dbReference type="Pfam" id="PF07883"/>
    </source>
</evidence>
<evidence type="ECO:0000313" key="2">
    <source>
        <dbReference type="EMBL" id="SFL11969.1"/>
    </source>
</evidence>
<protein>
    <submittedName>
        <fullName evidence="2">Cupin domain-containing protein</fullName>
    </submittedName>
</protein>
<dbReference type="InterPro" id="IPR013096">
    <property type="entry name" value="Cupin_2"/>
</dbReference>
<dbReference type="PANTHER" id="PTHR36440:SF1">
    <property type="entry name" value="PUTATIVE (AFU_ORTHOLOGUE AFUA_8G07350)-RELATED"/>
    <property type="match status" value="1"/>
</dbReference>
<feature type="domain" description="Cupin type-2" evidence="1">
    <location>
        <begin position="48"/>
        <end position="116"/>
    </location>
</feature>
<proteinExistence type="predicted"/>
<sequence>MSISDPDMSGAVVVRAESAEVVELSAGSAFGLLADASGTWGALGVNRLTLGSGAQGAGPHHHTLSSEAFYVLDGVMEFLLGDRVTTVARGDLLVVPPRTPHAFGAAPGSTAEVLVVMTPGVERFGYFRHLGRVAHGQEAADSLLAVQERYDVHFVSSAAWQAARTSATR</sequence>
<dbReference type="Gene3D" id="2.60.120.10">
    <property type="entry name" value="Jelly Rolls"/>
    <property type="match status" value="1"/>
</dbReference>
<reference evidence="3" key="1">
    <citation type="submission" date="2016-10" db="EMBL/GenBank/DDBJ databases">
        <authorList>
            <person name="Varghese N."/>
            <person name="Submissions S."/>
        </authorList>
    </citation>
    <scope>NUCLEOTIDE SEQUENCE [LARGE SCALE GENOMIC DNA]</scope>
    <source>
        <strain evidence="3">CGMCC 4.2126</strain>
    </source>
</reference>
<dbReference type="InterPro" id="IPR053146">
    <property type="entry name" value="QDO-like"/>
</dbReference>
<organism evidence="2 3">
    <name type="scientific">Streptosporangium canum</name>
    <dbReference type="NCBI Taxonomy" id="324952"/>
    <lineage>
        <taxon>Bacteria</taxon>
        <taxon>Bacillati</taxon>
        <taxon>Actinomycetota</taxon>
        <taxon>Actinomycetes</taxon>
        <taxon>Streptosporangiales</taxon>
        <taxon>Streptosporangiaceae</taxon>
        <taxon>Streptosporangium</taxon>
    </lineage>
</organism>
<gene>
    <name evidence="2" type="ORF">SAMN05216275_15613</name>
</gene>
<dbReference type="SUPFAM" id="SSF51182">
    <property type="entry name" value="RmlC-like cupins"/>
    <property type="match status" value="1"/>
</dbReference>